<protein>
    <submittedName>
        <fullName evidence="2">Uncharacterized protein</fullName>
    </submittedName>
</protein>
<comment type="caution">
    <text evidence="2">The sequence shown here is derived from an EMBL/GenBank/DDBJ whole genome shotgun (WGS) entry which is preliminary data.</text>
</comment>
<organism evidence="2 3">
    <name type="scientific">Ensete ventricosum</name>
    <name type="common">Abyssinian banana</name>
    <name type="synonym">Musa ensete</name>
    <dbReference type="NCBI Taxonomy" id="4639"/>
    <lineage>
        <taxon>Eukaryota</taxon>
        <taxon>Viridiplantae</taxon>
        <taxon>Streptophyta</taxon>
        <taxon>Embryophyta</taxon>
        <taxon>Tracheophyta</taxon>
        <taxon>Spermatophyta</taxon>
        <taxon>Magnoliopsida</taxon>
        <taxon>Liliopsida</taxon>
        <taxon>Zingiberales</taxon>
        <taxon>Musaceae</taxon>
        <taxon>Ensete</taxon>
    </lineage>
</organism>
<sequence>MRPEQRVEHMVRARPGVHRAFMATRHTPSITRVEAELGERHRCHSRVGRKGVEDTAATAFCSGVDYSRHIRAATVAIGKGTGAASDVGCRKQHESKEAKRSRLRAVTAAAIGNGMAIQRGEMMGGGP</sequence>
<dbReference type="Proteomes" id="UP000287651">
    <property type="component" value="Unassembled WGS sequence"/>
</dbReference>
<gene>
    <name evidence="2" type="ORF">B296_00008570</name>
</gene>
<feature type="region of interest" description="Disordered" evidence="1">
    <location>
        <begin position="81"/>
        <end position="103"/>
    </location>
</feature>
<evidence type="ECO:0000313" key="2">
    <source>
        <dbReference type="EMBL" id="RRT79093.1"/>
    </source>
</evidence>
<dbReference type="EMBL" id="AMZH03001497">
    <property type="protein sequence ID" value="RRT79093.1"/>
    <property type="molecule type" value="Genomic_DNA"/>
</dbReference>
<proteinExistence type="predicted"/>
<reference evidence="2 3" key="1">
    <citation type="journal article" date="2014" name="Agronomy (Basel)">
        <title>A Draft Genome Sequence for Ensete ventricosum, the Drought-Tolerant Tree Against Hunger.</title>
        <authorList>
            <person name="Harrison J."/>
            <person name="Moore K.A."/>
            <person name="Paszkiewicz K."/>
            <person name="Jones T."/>
            <person name="Grant M."/>
            <person name="Ambacheew D."/>
            <person name="Muzemil S."/>
            <person name="Studholme D.J."/>
        </authorList>
    </citation>
    <scope>NUCLEOTIDE SEQUENCE [LARGE SCALE GENOMIC DNA]</scope>
</reference>
<accession>A0A427ASB0</accession>
<dbReference type="AlphaFoldDB" id="A0A427ASB0"/>
<feature type="compositionally biased region" description="Basic and acidic residues" evidence="1">
    <location>
        <begin position="88"/>
        <end position="100"/>
    </location>
</feature>
<name>A0A427ASB0_ENSVE</name>
<evidence type="ECO:0000256" key="1">
    <source>
        <dbReference type="SAM" id="MobiDB-lite"/>
    </source>
</evidence>
<evidence type="ECO:0000313" key="3">
    <source>
        <dbReference type="Proteomes" id="UP000287651"/>
    </source>
</evidence>